<evidence type="ECO:0000313" key="2">
    <source>
        <dbReference type="EMBL" id="KAG0558454.1"/>
    </source>
</evidence>
<dbReference type="PANTHER" id="PTHR33112:SF12">
    <property type="entry name" value="HETEROKARYON INCOMPATIBILITY DOMAIN-CONTAINING PROTEIN"/>
    <property type="match status" value="1"/>
</dbReference>
<name>A0A8T0GJN6_CERPU</name>
<evidence type="ECO:0000259" key="1">
    <source>
        <dbReference type="Pfam" id="PF06985"/>
    </source>
</evidence>
<feature type="domain" description="Heterokaryon incompatibility" evidence="1">
    <location>
        <begin position="227"/>
        <end position="371"/>
    </location>
</feature>
<dbReference type="InterPro" id="IPR010730">
    <property type="entry name" value="HET"/>
</dbReference>
<sequence length="719" mass="81390">METEPGSKMLANGFMCRECESRSEDFSKYFRNRAGEASTEAVREWLLASTEPVREWRLDHLKRTARECRFCSLVLKVASIGRTVEDPSAVCSMTVQVLGYIHPDGYCDTDTYEYISRLQFDLKVEGVKQKFSYGDGSQSLYPAYSPGLQLLASDPLSMSEGSMLLGRPIGTTQVDISLIKDHWLSCCEANHPACTPERWFDKAPDLPLRLIDVKRRKVVQAPHNCRYVALSYVWGHLEQVQLKRGTMAKLEEDGGVLIATSKSILDAIVLVDMLGMEYLWVDSLCIIQDDDGDRARQIANMNVVYACAVLTIVSAAGSDANGGLPGVLPGSRSPTQFTESINGLNLITSQCPFSWAVNESVWNTRGWTFQEKVLSKRLLIFTRHQVFYHCNEATWFEDTIFEKNDSSFMVDMVEDASRELCYKFPNTLETPLVHRELCYKFPNMAISLYRYLVTGYRARSLTHESDALNAFAGILQSLSAEFSGGFLWGLPQSALQHGMLWATTNHSPDRRNPCFPSWSWAGWKLGGGFELRQPSPYLDGHLISDWYRVDDRGNHIIIQRVDPGMALFDSGIEGSQQHIRSCGLDLSGDAEMGEFRLDSNHLSHLVRFWTTSTNLLVLPGDPSNGGDGCYLCEVMTMGKKHIGNIRLNQKWHTNRTGSFEFIVISRCGGKWINEKWFTLNVMLIEWRNDIAYRVQLPEEPFQETVWVEANPQWRLITLG</sequence>
<gene>
    <name evidence="2" type="ORF">KC19_10G029400</name>
</gene>
<comment type="caution">
    <text evidence="2">The sequence shown here is derived from an EMBL/GenBank/DDBJ whole genome shotgun (WGS) entry which is preliminary data.</text>
</comment>
<dbReference type="Proteomes" id="UP000822688">
    <property type="component" value="Chromosome 10"/>
</dbReference>
<dbReference type="AlphaFoldDB" id="A0A8T0GJN6"/>
<reference evidence="2" key="1">
    <citation type="submission" date="2020-06" db="EMBL/GenBank/DDBJ databases">
        <title>WGS assembly of Ceratodon purpureus strain R40.</title>
        <authorList>
            <person name="Carey S.B."/>
            <person name="Jenkins J."/>
            <person name="Shu S."/>
            <person name="Lovell J.T."/>
            <person name="Sreedasyam A."/>
            <person name="Maumus F."/>
            <person name="Tiley G.P."/>
            <person name="Fernandez-Pozo N."/>
            <person name="Barry K."/>
            <person name="Chen C."/>
            <person name="Wang M."/>
            <person name="Lipzen A."/>
            <person name="Daum C."/>
            <person name="Saski C.A."/>
            <person name="Payton A.C."/>
            <person name="Mcbreen J.C."/>
            <person name="Conrad R.E."/>
            <person name="Kollar L.M."/>
            <person name="Olsson S."/>
            <person name="Huttunen S."/>
            <person name="Landis J.B."/>
            <person name="Wickett N.J."/>
            <person name="Johnson M.G."/>
            <person name="Rensing S.A."/>
            <person name="Grimwood J."/>
            <person name="Schmutz J."/>
            <person name="Mcdaniel S.F."/>
        </authorList>
    </citation>
    <scope>NUCLEOTIDE SEQUENCE</scope>
    <source>
        <strain evidence="2">R40</strain>
    </source>
</reference>
<accession>A0A8T0GJN6</accession>
<keyword evidence="3" id="KW-1185">Reference proteome</keyword>
<proteinExistence type="predicted"/>
<protein>
    <recommendedName>
        <fullName evidence="1">Heterokaryon incompatibility domain-containing protein</fullName>
    </recommendedName>
</protein>
<dbReference type="EMBL" id="CM026431">
    <property type="protein sequence ID" value="KAG0558454.1"/>
    <property type="molecule type" value="Genomic_DNA"/>
</dbReference>
<dbReference type="PANTHER" id="PTHR33112">
    <property type="entry name" value="DOMAIN PROTEIN, PUTATIVE-RELATED"/>
    <property type="match status" value="1"/>
</dbReference>
<evidence type="ECO:0000313" key="3">
    <source>
        <dbReference type="Proteomes" id="UP000822688"/>
    </source>
</evidence>
<organism evidence="2 3">
    <name type="scientific">Ceratodon purpureus</name>
    <name type="common">Fire moss</name>
    <name type="synonym">Dicranum purpureum</name>
    <dbReference type="NCBI Taxonomy" id="3225"/>
    <lineage>
        <taxon>Eukaryota</taxon>
        <taxon>Viridiplantae</taxon>
        <taxon>Streptophyta</taxon>
        <taxon>Embryophyta</taxon>
        <taxon>Bryophyta</taxon>
        <taxon>Bryophytina</taxon>
        <taxon>Bryopsida</taxon>
        <taxon>Dicranidae</taxon>
        <taxon>Pseudoditrichales</taxon>
        <taxon>Ditrichaceae</taxon>
        <taxon>Ceratodon</taxon>
    </lineage>
</organism>
<dbReference type="Pfam" id="PF06985">
    <property type="entry name" value="HET"/>
    <property type="match status" value="1"/>
</dbReference>